<feature type="region of interest" description="Disordered" evidence="1">
    <location>
        <begin position="363"/>
        <end position="388"/>
    </location>
</feature>
<evidence type="ECO:0000256" key="1">
    <source>
        <dbReference type="SAM" id="MobiDB-lite"/>
    </source>
</evidence>
<feature type="compositionally biased region" description="Acidic residues" evidence="1">
    <location>
        <begin position="365"/>
        <end position="377"/>
    </location>
</feature>
<dbReference type="Pfam" id="PF13621">
    <property type="entry name" value="Cupin_8"/>
    <property type="match status" value="1"/>
</dbReference>
<dbReference type="AlphaFoldDB" id="A0A6B2L4R4"/>
<feature type="region of interest" description="Disordered" evidence="1">
    <location>
        <begin position="228"/>
        <end position="265"/>
    </location>
</feature>
<feature type="region of interest" description="Disordered" evidence="1">
    <location>
        <begin position="1"/>
        <end position="23"/>
    </location>
</feature>
<feature type="compositionally biased region" description="Acidic residues" evidence="1">
    <location>
        <begin position="52"/>
        <end position="70"/>
    </location>
</feature>
<dbReference type="InterPro" id="IPR014710">
    <property type="entry name" value="RmlC-like_jellyroll"/>
</dbReference>
<accession>A0A6B2L4R4</accession>
<evidence type="ECO:0000259" key="2">
    <source>
        <dbReference type="PROSITE" id="PS51184"/>
    </source>
</evidence>
<reference evidence="3" key="1">
    <citation type="journal article" date="2020" name="J. Eukaryot. Microbiol.">
        <title>De novo Sequencing, Assembly and Annotation of the Transcriptome for the Free-Living Testate Amoeba Arcella intermedia.</title>
        <authorList>
            <person name="Ribeiro G.M."/>
            <person name="Porfirio-Sousa A.L."/>
            <person name="Maurer-Alcala X.X."/>
            <person name="Katz L.A."/>
            <person name="Lahr D.J.G."/>
        </authorList>
    </citation>
    <scope>NUCLEOTIDE SEQUENCE</scope>
</reference>
<dbReference type="PANTHER" id="PTHR12461">
    <property type="entry name" value="HYPOXIA-INDUCIBLE FACTOR 1 ALPHA INHIBITOR-RELATED"/>
    <property type="match status" value="1"/>
</dbReference>
<dbReference type="PROSITE" id="PS51184">
    <property type="entry name" value="JMJC"/>
    <property type="match status" value="1"/>
</dbReference>
<feature type="region of interest" description="Disordered" evidence="1">
    <location>
        <begin position="46"/>
        <end position="70"/>
    </location>
</feature>
<name>A0A6B2L4R4_9EUKA</name>
<feature type="domain" description="JmjC" evidence="2">
    <location>
        <begin position="83"/>
        <end position="341"/>
    </location>
</feature>
<dbReference type="EMBL" id="GIBP01002977">
    <property type="protein sequence ID" value="NDV31946.1"/>
    <property type="molecule type" value="Transcribed_RNA"/>
</dbReference>
<feature type="compositionally biased region" description="Basic and acidic residues" evidence="1">
    <location>
        <begin position="245"/>
        <end position="258"/>
    </location>
</feature>
<protein>
    <recommendedName>
        <fullName evidence="2">JmjC domain-containing protein</fullName>
    </recommendedName>
</protein>
<dbReference type="InterPro" id="IPR003347">
    <property type="entry name" value="JmjC_dom"/>
</dbReference>
<organism evidence="3">
    <name type="scientific">Arcella intermedia</name>
    <dbReference type="NCBI Taxonomy" id="1963864"/>
    <lineage>
        <taxon>Eukaryota</taxon>
        <taxon>Amoebozoa</taxon>
        <taxon>Tubulinea</taxon>
        <taxon>Elardia</taxon>
        <taxon>Arcellinida</taxon>
        <taxon>Sphaerothecina</taxon>
        <taxon>Arcellidae</taxon>
        <taxon>Arcella</taxon>
    </lineage>
</organism>
<dbReference type="InterPro" id="IPR041667">
    <property type="entry name" value="Cupin_8"/>
</dbReference>
<dbReference type="Gene3D" id="2.60.120.10">
    <property type="entry name" value="Jelly Rolls"/>
    <property type="match status" value="2"/>
</dbReference>
<sequence length="388" mass="44426">MIGKAGAAKIKVEQSDPSGNFGSALPRLEMTFKEFLDKISAGDQNLYLTTQYDDDDEEEEEEESKEEEENVDFVKKEVLKQLFAPPSNQLAEDIPFRPALMGNLIPAQFNMWMGNSKAGTSTGLHHDFQDNLYLLLRGEKQFTVICPSEAQNVYTHGQIEKVHPNGYIKYKGVPESRADGAPLADVILNKMSEIEEAIVKLEEEGAETEEMDKLEEQKNELISQLEKAHGDLGEEDEDEDEDENKENKEKKDKKEPNHFCRVPTPVLHGKEKSNEFPLISNINKFTFTLQPNQMLYLPTGWFHEVFSKSVGSDPKKPGHFAFNFWCHAPTTSSFEKPYEDDWWFQNWDSTEAVLRGDFKVVQLPEGEEDDEEEEEEPVLAPPNKRRKF</sequence>
<dbReference type="PANTHER" id="PTHR12461:SF100">
    <property type="entry name" value="JMJC DOMAIN-CONTAINING PROTEIN 4"/>
    <property type="match status" value="1"/>
</dbReference>
<dbReference type="SUPFAM" id="SSF51197">
    <property type="entry name" value="Clavaminate synthase-like"/>
    <property type="match status" value="1"/>
</dbReference>
<proteinExistence type="predicted"/>
<dbReference type="SMART" id="SM00558">
    <property type="entry name" value="JmjC"/>
    <property type="match status" value="1"/>
</dbReference>
<evidence type="ECO:0000313" key="3">
    <source>
        <dbReference type="EMBL" id="NDV31946.1"/>
    </source>
</evidence>
<feature type="compositionally biased region" description="Acidic residues" evidence="1">
    <location>
        <begin position="233"/>
        <end position="244"/>
    </location>
</feature>